<protein>
    <submittedName>
        <fullName evidence="1">Reverse transcriptase</fullName>
    </submittedName>
</protein>
<sequence length="238" mass="26692">MLFLAGQVLNSEKSFVIFSPNTTRRMINQLAYTLGANTSNKLSKYLGVFIDKVEAKLTGWKSKLLSQAARLTLIKSVIQSSPLYRLSILDKPGKYTNHLESICTNFYWGYKEAKPAMHLLLEKKSYLKKQKGGLGLRQTALFNKALLAKQVWEIVDKPHSIYMEIRIGSGELAQVGSKFWWSSSALHHVISLCNHPDKLVWKFSSNGEYKVSSGYSLVLPTDQFIFSSISGEEGSSSS</sequence>
<dbReference type="AlphaFoldDB" id="A0A834W4H6"/>
<organism evidence="1 2">
    <name type="scientific">Senna tora</name>
    <dbReference type="NCBI Taxonomy" id="362788"/>
    <lineage>
        <taxon>Eukaryota</taxon>
        <taxon>Viridiplantae</taxon>
        <taxon>Streptophyta</taxon>
        <taxon>Embryophyta</taxon>
        <taxon>Tracheophyta</taxon>
        <taxon>Spermatophyta</taxon>
        <taxon>Magnoliopsida</taxon>
        <taxon>eudicotyledons</taxon>
        <taxon>Gunneridae</taxon>
        <taxon>Pentapetalae</taxon>
        <taxon>rosids</taxon>
        <taxon>fabids</taxon>
        <taxon>Fabales</taxon>
        <taxon>Fabaceae</taxon>
        <taxon>Caesalpinioideae</taxon>
        <taxon>Cassia clade</taxon>
        <taxon>Senna</taxon>
    </lineage>
</organism>
<gene>
    <name evidence="1" type="ORF">G2W53_034976</name>
</gene>
<dbReference type="PANTHER" id="PTHR33116">
    <property type="entry name" value="REVERSE TRANSCRIPTASE ZINC-BINDING DOMAIN-CONTAINING PROTEIN-RELATED-RELATED"/>
    <property type="match status" value="1"/>
</dbReference>
<comment type="caution">
    <text evidence="1">The sequence shown here is derived from an EMBL/GenBank/DDBJ whole genome shotgun (WGS) entry which is preliminary data.</text>
</comment>
<accession>A0A834W4H6</accession>
<keyword evidence="2" id="KW-1185">Reference proteome</keyword>
<name>A0A834W4H6_9FABA</name>
<dbReference type="GO" id="GO:0003964">
    <property type="term" value="F:RNA-directed DNA polymerase activity"/>
    <property type="evidence" value="ECO:0007669"/>
    <property type="project" value="UniProtKB-KW"/>
</dbReference>
<dbReference type="OrthoDB" id="1932527at2759"/>
<dbReference type="PANTHER" id="PTHR33116:SF86">
    <property type="entry name" value="REVERSE TRANSCRIPTASE DOMAIN-CONTAINING PROTEIN"/>
    <property type="match status" value="1"/>
</dbReference>
<keyword evidence="1" id="KW-0548">Nucleotidyltransferase</keyword>
<dbReference type="EMBL" id="JAAIUW010000011">
    <property type="protein sequence ID" value="KAF7808233.1"/>
    <property type="molecule type" value="Genomic_DNA"/>
</dbReference>
<keyword evidence="1" id="KW-0695">RNA-directed DNA polymerase</keyword>
<evidence type="ECO:0000313" key="1">
    <source>
        <dbReference type="EMBL" id="KAF7808233.1"/>
    </source>
</evidence>
<evidence type="ECO:0000313" key="2">
    <source>
        <dbReference type="Proteomes" id="UP000634136"/>
    </source>
</evidence>
<proteinExistence type="predicted"/>
<keyword evidence="1" id="KW-0808">Transferase</keyword>
<dbReference type="Proteomes" id="UP000634136">
    <property type="component" value="Unassembled WGS sequence"/>
</dbReference>
<reference evidence="1" key="1">
    <citation type="submission" date="2020-09" db="EMBL/GenBank/DDBJ databases">
        <title>Genome-Enabled Discovery of Anthraquinone Biosynthesis in Senna tora.</title>
        <authorList>
            <person name="Kang S.-H."/>
            <person name="Pandey R.P."/>
            <person name="Lee C.-M."/>
            <person name="Sim J.-S."/>
            <person name="Jeong J.-T."/>
            <person name="Choi B.-S."/>
            <person name="Jung M."/>
            <person name="Ginzburg D."/>
            <person name="Zhao K."/>
            <person name="Won S.Y."/>
            <person name="Oh T.-J."/>
            <person name="Yu Y."/>
            <person name="Kim N.-H."/>
            <person name="Lee O.R."/>
            <person name="Lee T.-H."/>
            <person name="Bashyal P."/>
            <person name="Kim T.-S."/>
            <person name="Lee W.-H."/>
            <person name="Kawkins C."/>
            <person name="Kim C.-K."/>
            <person name="Kim J.S."/>
            <person name="Ahn B.O."/>
            <person name="Rhee S.Y."/>
            <person name="Sohng J.K."/>
        </authorList>
    </citation>
    <scope>NUCLEOTIDE SEQUENCE</scope>
    <source>
        <tissue evidence="1">Leaf</tissue>
    </source>
</reference>